<feature type="compositionally biased region" description="Gly residues" evidence="4">
    <location>
        <begin position="25"/>
        <end position="35"/>
    </location>
</feature>
<keyword evidence="3 5" id="KW-0732">Signal</keyword>
<dbReference type="AlphaFoldDB" id="A0A5S4GH31"/>
<evidence type="ECO:0000259" key="6">
    <source>
        <dbReference type="Pfam" id="PF13407"/>
    </source>
</evidence>
<dbReference type="InterPro" id="IPR025997">
    <property type="entry name" value="SBP_2_dom"/>
</dbReference>
<organism evidence="7 8">
    <name type="scientific">Nonomuraea zeae</name>
    <dbReference type="NCBI Taxonomy" id="1642303"/>
    <lineage>
        <taxon>Bacteria</taxon>
        <taxon>Bacillati</taxon>
        <taxon>Actinomycetota</taxon>
        <taxon>Actinomycetes</taxon>
        <taxon>Streptosporangiales</taxon>
        <taxon>Streptosporangiaceae</taxon>
        <taxon>Nonomuraea</taxon>
    </lineage>
</organism>
<feature type="region of interest" description="Disordered" evidence="4">
    <location>
        <begin position="17"/>
        <end position="37"/>
    </location>
</feature>
<evidence type="ECO:0000256" key="4">
    <source>
        <dbReference type="SAM" id="MobiDB-lite"/>
    </source>
</evidence>
<comment type="subcellular location">
    <subcellularLocation>
        <location evidence="1">Cell envelope</location>
    </subcellularLocation>
</comment>
<sequence length="332" mass="33666">MKKAILVAAALLAGATACGSSSTGTGTGTGTGSSGDGKKEYTVGVSNLGLSFPFPAAIGKGIKEEAAKLGVRIVELDAQGKADKQSNDIQDLIAQQPDGVLMLPVDSGVAQGLADRLKASGVPTVAVASQVGDPKTRQLKDVYPGLVALVTQDEYAAGGKAGEIAASVVPGGGKLAIVEGAAGFAEVVNRFQEFPKAAAAKGATYEVVARQPGDWVQDKAQSACQNMLSSSPGTQLFYAQSDDMAVGCAKAVTAAGSKAKIVGIGGSKLGIDAVKSGAISGTVCYKPEDLGKLALDTLYRHLTGEQKQDAAFVTYDTPAITKDNLADCTPQW</sequence>
<gene>
    <name evidence="7" type="ORF">ETD85_23625</name>
</gene>
<evidence type="ECO:0000313" key="8">
    <source>
        <dbReference type="Proteomes" id="UP000306628"/>
    </source>
</evidence>
<evidence type="ECO:0000313" key="7">
    <source>
        <dbReference type="EMBL" id="TMR32159.1"/>
    </source>
</evidence>
<comment type="caution">
    <text evidence="7">The sequence shown here is derived from an EMBL/GenBank/DDBJ whole genome shotgun (WGS) entry which is preliminary data.</text>
</comment>
<dbReference type="SUPFAM" id="SSF53822">
    <property type="entry name" value="Periplasmic binding protein-like I"/>
    <property type="match status" value="1"/>
</dbReference>
<protein>
    <submittedName>
        <fullName evidence="7">Sugar ABC transporter substrate-binding protein</fullName>
    </submittedName>
</protein>
<evidence type="ECO:0000256" key="2">
    <source>
        <dbReference type="ARBA" id="ARBA00007639"/>
    </source>
</evidence>
<dbReference type="PANTHER" id="PTHR46847">
    <property type="entry name" value="D-ALLOSE-BINDING PERIPLASMIC PROTEIN-RELATED"/>
    <property type="match status" value="1"/>
</dbReference>
<dbReference type="RefSeq" id="WP_138691952.1">
    <property type="nucleotide sequence ID" value="NZ_JBHSAZ010000096.1"/>
</dbReference>
<dbReference type="CDD" id="cd01536">
    <property type="entry name" value="PBP1_ABC_sugar_binding-like"/>
    <property type="match status" value="1"/>
</dbReference>
<reference evidence="7 8" key="1">
    <citation type="submission" date="2019-05" db="EMBL/GenBank/DDBJ databases">
        <title>Draft genome sequence of Nonomuraea zeae DSM 100528.</title>
        <authorList>
            <person name="Saricaoglu S."/>
            <person name="Isik K."/>
        </authorList>
    </citation>
    <scope>NUCLEOTIDE SEQUENCE [LARGE SCALE GENOMIC DNA]</scope>
    <source>
        <strain evidence="7 8">DSM 100528</strain>
    </source>
</reference>
<comment type="similarity">
    <text evidence="2">Belongs to the bacterial solute-binding protein 2 family.</text>
</comment>
<keyword evidence="8" id="KW-1185">Reference proteome</keyword>
<dbReference type="InterPro" id="IPR028082">
    <property type="entry name" value="Peripla_BP_I"/>
</dbReference>
<dbReference type="Proteomes" id="UP000306628">
    <property type="component" value="Unassembled WGS sequence"/>
</dbReference>
<evidence type="ECO:0000256" key="3">
    <source>
        <dbReference type="ARBA" id="ARBA00022729"/>
    </source>
</evidence>
<dbReference type="OrthoDB" id="9813037at2"/>
<dbReference type="PANTHER" id="PTHR46847:SF1">
    <property type="entry name" value="D-ALLOSE-BINDING PERIPLASMIC PROTEIN-RELATED"/>
    <property type="match status" value="1"/>
</dbReference>
<evidence type="ECO:0000256" key="1">
    <source>
        <dbReference type="ARBA" id="ARBA00004196"/>
    </source>
</evidence>
<dbReference type="Gene3D" id="3.40.50.2300">
    <property type="match status" value="2"/>
</dbReference>
<dbReference type="EMBL" id="VCKX01000073">
    <property type="protein sequence ID" value="TMR32159.1"/>
    <property type="molecule type" value="Genomic_DNA"/>
</dbReference>
<dbReference type="GO" id="GO:0030313">
    <property type="term" value="C:cell envelope"/>
    <property type="evidence" value="ECO:0007669"/>
    <property type="project" value="UniProtKB-SubCell"/>
</dbReference>
<evidence type="ECO:0000256" key="5">
    <source>
        <dbReference type="SAM" id="SignalP"/>
    </source>
</evidence>
<feature type="signal peptide" evidence="5">
    <location>
        <begin position="1"/>
        <end position="19"/>
    </location>
</feature>
<dbReference type="Pfam" id="PF13407">
    <property type="entry name" value="Peripla_BP_4"/>
    <property type="match status" value="1"/>
</dbReference>
<dbReference type="GO" id="GO:0030246">
    <property type="term" value="F:carbohydrate binding"/>
    <property type="evidence" value="ECO:0007669"/>
    <property type="project" value="UniProtKB-ARBA"/>
</dbReference>
<feature type="domain" description="Periplasmic binding protein" evidence="6">
    <location>
        <begin position="43"/>
        <end position="306"/>
    </location>
</feature>
<feature type="chain" id="PRO_5039410217" evidence="5">
    <location>
        <begin position="20"/>
        <end position="332"/>
    </location>
</feature>
<name>A0A5S4GH31_9ACTN</name>
<accession>A0A5S4GH31</accession>
<proteinExistence type="inferred from homology"/>
<dbReference type="PROSITE" id="PS51257">
    <property type="entry name" value="PROKAR_LIPOPROTEIN"/>
    <property type="match status" value="1"/>
</dbReference>